<dbReference type="GO" id="GO:0042586">
    <property type="term" value="F:peptide deformylase activity"/>
    <property type="evidence" value="ECO:0007669"/>
    <property type="project" value="UniProtKB-UniRule"/>
</dbReference>
<comment type="function">
    <text evidence="2">Removes the formyl group from the N-terminal Met of newly synthesized proteins. Requires at least a dipeptide for an efficient rate of reaction. N-terminal L-methionine is a prerequisite for activity but the enzyme has broad specificity at other positions.</text>
</comment>
<evidence type="ECO:0000256" key="1">
    <source>
        <dbReference type="ARBA" id="ARBA00010759"/>
    </source>
</evidence>
<dbReference type="InterPro" id="IPR023635">
    <property type="entry name" value="Peptide_deformylase"/>
</dbReference>
<comment type="similarity">
    <text evidence="1 2">Belongs to the polypeptide deformylase family.</text>
</comment>
<feature type="binding site" evidence="2">
    <location>
        <position position="111"/>
    </location>
    <ligand>
        <name>Fe cation</name>
        <dbReference type="ChEBI" id="CHEBI:24875"/>
    </ligand>
</feature>
<accession>A0A378I5M7</accession>
<dbReference type="CDD" id="cd00487">
    <property type="entry name" value="Pep_deformylase"/>
    <property type="match status" value="1"/>
</dbReference>
<dbReference type="NCBIfam" id="TIGR00079">
    <property type="entry name" value="pept_deformyl"/>
    <property type="match status" value="1"/>
</dbReference>
<dbReference type="PIRSF" id="PIRSF004749">
    <property type="entry name" value="Pep_def"/>
    <property type="match status" value="1"/>
</dbReference>
<evidence type="ECO:0000313" key="4">
    <source>
        <dbReference type="EMBL" id="STX30469.1"/>
    </source>
</evidence>
<dbReference type="AlphaFoldDB" id="A0A378I5M7"/>
<dbReference type="EMBL" id="UGNW01000001">
    <property type="protein sequence ID" value="STX30469.1"/>
    <property type="molecule type" value="Genomic_DNA"/>
</dbReference>
<feature type="binding site" evidence="2">
    <location>
        <position position="157"/>
    </location>
    <ligand>
        <name>Fe cation</name>
        <dbReference type="ChEBI" id="CHEBI:24875"/>
    </ligand>
</feature>
<dbReference type="Pfam" id="PF01327">
    <property type="entry name" value="Pep_deformylase"/>
    <property type="match status" value="1"/>
</dbReference>
<evidence type="ECO:0000256" key="2">
    <source>
        <dbReference type="HAMAP-Rule" id="MF_00163"/>
    </source>
</evidence>
<comment type="cofactor">
    <cofactor evidence="2">
        <name>Fe(2+)</name>
        <dbReference type="ChEBI" id="CHEBI:29033"/>
    </cofactor>
    <text evidence="2">Binds 1 Fe(2+) ion.</text>
</comment>
<comment type="catalytic activity">
    <reaction evidence="2">
        <text>N-terminal N-formyl-L-methionyl-[peptide] + H2O = N-terminal L-methionyl-[peptide] + formate</text>
        <dbReference type="Rhea" id="RHEA:24420"/>
        <dbReference type="Rhea" id="RHEA-COMP:10639"/>
        <dbReference type="Rhea" id="RHEA-COMP:10640"/>
        <dbReference type="ChEBI" id="CHEBI:15377"/>
        <dbReference type="ChEBI" id="CHEBI:15740"/>
        <dbReference type="ChEBI" id="CHEBI:49298"/>
        <dbReference type="ChEBI" id="CHEBI:64731"/>
        <dbReference type="EC" id="3.5.1.88"/>
    </reaction>
</comment>
<dbReference type="GO" id="GO:0046872">
    <property type="term" value="F:metal ion binding"/>
    <property type="evidence" value="ECO:0007669"/>
    <property type="project" value="UniProtKB-KW"/>
</dbReference>
<keyword evidence="2" id="KW-0408">Iron</keyword>
<dbReference type="OrthoDB" id="9804313at2"/>
<evidence type="ECO:0000313" key="3">
    <source>
        <dbReference type="EMBL" id="KTC73887.1"/>
    </source>
</evidence>
<dbReference type="STRING" id="28083.Lbir_0943"/>
<dbReference type="HAMAP" id="MF_00163">
    <property type="entry name" value="Pep_deformylase"/>
    <property type="match status" value="1"/>
</dbReference>
<protein>
    <recommendedName>
        <fullName evidence="2">Peptide deformylase</fullName>
        <shortName evidence="2">PDF</shortName>
        <ecNumber evidence="2">3.5.1.88</ecNumber>
    </recommendedName>
    <alternativeName>
        <fullName evidence="2">Polypeptide deformylase</fullName>
    </alternativeName>
</protein>
<dbReference type="NCBIfam" id="NF001159">
    <property type="entry name" value="PRK00150.1-3"/>
    <property type="match status" value="1"/>
</dbReference>
<dbReference type="Proteomes" id="UP000255066">
    <property type="component" value="Unassembled WGS sequence"/>
</dbReference>
<dbReference type="SUPFAM" id="SSF56420">
    <property type="entry name" value="Peptide deformylase"/>
    <property type="match status" value="1"/>
</dbReference>
<keyword evidence="2" id="KW-0479">Metal-binding</keyword>
<dbReference type="PRINTS" id="PR01576">
    <property type="entry name" value="PDEFORMYLASE"/>
</dbReference>
<dbReference type="Gene3D" id="3.90.45.10">
    <property type="entry name" value="Peptide deformylase"/>
    <property type="match status" value="1"/>
</dbReference>
<proteinExistence type="inferred from homology"/>
<evidence type="ECO:0000313" key="5">
    <source>
        <dbReference type="Proteomes" id="UP000054735"/>
    </source>
</evidence>
<keyword evidence="2" id="KW-0648">Protein biosynthesis</keyword>
<organism evidence="4 6">
    <name type="scientific">Legionella birminghamensis</name>
    <dbReference type="NCBI Taxonomy" id="28083"/>
    <lineage>
        <taxon>Bacteria</taxon>
        <taxon>Pseudomonadati</taxon>
        <taxon>Pseudomonadota</taxon>
        <taxon>Gammaproteobacteria</taxon>
        <taxon>Legionellales</taxon>
        <taxon>Legionellaceae</taxon>
        <taxon>Legionella</taxon>
    </lineage>
</organism>
<dbReference type="PANTHER" id="PTHR10458:SF22">
    <property type="entry name" value="PEPTIDE DEFORMYLASE"/>
    <property type="match status" value="1"/>
</dbReference>
<sequence length="205" mass="22859">MTSHISHALTIVHVEDEASKPVLTSTAKPVPFPLSTEDLRLIAAMKEKLANLGGVGLAAPQVGSSRQIIALFIPESAALLRENVVTYPMHIMINPEYRAVGEEKIADFEACYSVNSKAGKVPRFNKIEVSYFDEQGQKHQQLAEGFYARVLQHEIDHLNGILIIDRLSPDCVQGTVEEMMKLRRAALPPEKQKLFDELLEQKSKQ</sequence>
<dbReference type="GO" id="GO:0006412">
    <property type="term" value="P:translation"/>
    <property type="evidence" value="ECO:0007669"/>
    <property type="project" value="UniProtKB-UniRule"/>
</dbReference>
<dbReference type="PANTHER" id="PTHR10458">
    <property type="entry name" value="PEPTIDE DEFORMYLASE"/>
    <property type="match status" value="1"/>
</dbReference>
<feature type="binding site" evidence="2">
    <location>
        <position position="153"/>
    </location>
    <ligand>
        <name>Fe cation</name>
        <dbReference type="ChEBI" id="CHEBI:24875"/>
    </ligand>
</feature>
<reference evidence="4 6" key="2">
    <citation type="submission" date="2018-06" db="EMBL/GenBank/DDBJ databases">
        <authorList>
            <consortium name="Pathogen Informatics"/>
            <person name="Doyle S."/>
        </authorList>
    </citation>
    <scope>NUCLEOTIDE SEQUENCE [LARGE SCALE GENOMIC DNA]</scope>
    <source>
        <strain evidence="4 6">NCTC12437</strain>
    </source>
</reference>
<reference evidence="3 5" key="1">
    <citation type="submission" date="2015-11" db="EMBL/GenBank/DDBJ databases">
        <title>Genomic analysis of 38 Legionella species identifies large and diverse effector repertoires.</title>
        <authorList>
            <person name="Burstein D."/>
            <person name="Amaro F."/>
            <person name="Zusman T."/>
            <person name="Lifshitz Z."/>
            <person name="Cohen O."/>
            <person name="Gilbert J.A."/>
            <person name="Pupko T."/>
            <person name="Shuman H.A."/>
            <person name="Segal G."/>
        </authorList>
    </citation>
    <scope>NUCLEOTIDE SEQUENCE [LARGE SCALE GENOMIC DNA]</scope>
    <source>
        <strain evidence="3 5">CDC#1407-AL-14</strain>
    </source>
</reference>
<dbReference type="RefSeq" id="WP_058523094.1">
    <property type="nucleotide sequence ID" value="NZ_CAAAHV010000024.1"/>
</dbReference>
<dbReference type="EMBL" id="LNXT01000012">
    <property type="protein sequence ID" value="KTC73887.1"/>
    <property type="molecule type" value="Genomic_DNA"/>
</dbReference>
<dbReference type="EC" id="3.5.1.88" evidence="2"/>
<gene>
    <name evidence="4" type="primary">def_1</name>
    <name evidence="2" type="synonym">def</name>
    <name evidence="3" type="ORF">Lbir_0943</name>
    <name evidence="4" type="ORF">NCTC12437_00223</name>
</gene>
<dbReference type="InterPro" id="IPR036821">
    <property type="entry name" value="Peptide_deformylase_sf"/>
</dbReference>
<dbReference type="Proteomes" id="UP000054735">
    <property type="component" value="Unassembled WGS sequence"/>
</dbReference>
<feature type="active site" evidence="2">
    <location>
        <position position="154"/>
    </location>
</feature>
<keyword evidence="2 4" id="KW-0378">Hydrolase</keyword>
<name>A0A378I5M7_9GAMM</name>
<evidence type="ECO:0000313" key="6">
    <source>
        <dbReference type="Proteomes" id="UP000255066"/>
    </source>
</evidence>
<keyword evidence="5" id="KW-1185">Reference proteome</keyword>